<name>A0A6A0A4L6_HAELA</name>
<dbReference type="Proteomes" id="UP000485058">
    <property type="component" value="Unassembled WGS sequence"/>
</dbReference>
<gene>
    <name evidence="1" type="ORF">HaLaN_23900</name>
</gene>
<dbReference type="EMBL" id="BLLF01002939">
    <property type="protein sequence ID" value="GFH25862.1"/>
    <property type="molecule type" value="Genomic_DNA"/>
</dbReference>
<organism evidence="1 2">
    <name type="scientific">Haematococcus lacustris</name>
    <name type="common">Green alga</name>
    <name type="synonym">Haematococcus pluvialis</name>
    <dbReference type="NCBI Taxonomy" id="44745"/>
    <lineage>
        <taxon>Eukaryota</taxon>
        <taxon>Viridiplantae</taxon>
        <taxon>Chlorophyta</taxon>
        <taxon>core chlorophytes</taxon>
        <taxon>Chlorophyceae</taxon>
        <taxon>CS clade</taxon>
        <taxon>Chlamydomonadales</taxon>
        <taxon>Haematococcaceae</taxon>
        <taxon>Haematococcus</taxon>
    </lineage>
</organism>
<evidence type="ECO:0000313" key="2">
    <source>
        <dbReference type="Proteomes" id="UP000485058"/>
    </source>
</evidence>
<protein>
    <submittedName>
        <fullName evidence="1">Uncharacterized protein</fullName>
    </submittedName>
</protein>
<sequence length="120" mass="12431">MGVATVTPHRPCFSRAYLPARWPGIAGLASTAAVTTIVAAPTEAEQADAAPASGASSTGVKKGCNDLTASGLNLSQILTDVELLYPSLYKLISMLADTDAAMRGAAAQAIIDAYRQHVQW</sequence>
<accession>A0A6A0A4L6</accession>
<reference evidence="1 2" key="1">
    <citation type="submission" date="2020-02" db="EMBL/GenBank/DDBJ databases">
        <title>Draft genome sequence of Haematococcus lacustris strain NIES-144.</title>
        <authorList>
            <person name="Morimoto D."/>
            <person name="Nakagawa S."/>
            <person name="Yoshida T."/>
            <person name="Sawayama S."/>
        </authorList>
    </citation>
    <scope>NUCLEOTIDE SEQUENCE [LARGE SCALE GENOMIC DNA]</scope>
    <source>
        <strain evidence="1 2">NIES-144</strain>
    </source>
</reference>
<dbReference type="AlphaFoldDB" id="A0A6A0A4L6"/>
<comment type="caution">
    <text evidence="1">The sequence shown here is derived from an EMBL/GenBank/DDBJ whole genome shotgun (WGS) entry which is preliminary data.</text>
</comment>
<proteinExistence type="predicted"/>
<keyword evidence="2" id="KW-1185">Reference proteome</keyword>
<evidence type="ECO:0000313" key="1">
    <source>
        <dbReference type="EMBL" id="GFH25862.1"/>
    </source>
</evidence>
<feature type="non-terminal residue" evidence="1">
    <location>
        <position position="1"/>
    </location>
</feature>